<reference evidence="10" key="1">
    <citation type="submission" date="2024-03" db="EMBL/GenBank/DDBJ databases">
        <title>WGS assembly of Saponaria officinalis var. Norfolk2.</title>
        <authorList>
            <person name="Jenkins J."/>
            <person name="Shu S."/>
            <person name="Grimwood J."/>
            <person name="Barry K."/>
            <person name="Goodstein D."/>
            <person name="Schmutz J."/>
            <person name="Leebens-Mack J."/>
            <person name="Osbourn A."/>
        </authorList>
    </citation>
    <scope>NUCLEOTIDE SEQUENCE [LARGE SCALE GENOMIC DNA]</scope>
    <source>
        <strain evidence="10">JIC</strain>
    </source>
</reference>
<keyword evidence="4" id="KW-0804">Transcription</keyword>
<dbReference type="InterPro" id="IPR032451">
    <property type="entry name" value="SMARCC_C"/>
</dbReference>
<comment type="caution">
    <text evidence="10">The sequence shown here is derived from an EMBL/GenBank/DDBJ whole genome shotgun (WGS) entry which is preliminary data.</text>
</comment>
<dbReference type="Pfam" id="PF16495">
    <property type="entry name" value="SWIRM-assoc_1"/>
    <property type="match status" value="1"/>
</dbReference>
<evidence type="ECO:0000259" key="9">
    <source>
        <dbReference type="PROSITE" id="PS51293"/>
    </source>
</evidence>
<name>A0AAW1MTV2_SAPOF</name>
<dbReference type="PROSITE" id="PS50934">
    <property type="entry name" value="SWIRM"/>
    <property type="match status" value="1"/>
</dbReference>
<dbReference type="FunFam" id="1.10.10.10:FF:000020">
    <property type="entry name" value="SWI/SNF complex subunit SMARCC2 isoform c"/>
    <property type="match status" value="1"/>
</dbReference>
<feature type="compositionally biased region" description="Polar residues" evidence="6">
    <location>
        <begin position="393"/>
        <end position="414"/>
    </location>
</feature>
<evidence type="ECO:0000256" key="6">
    <source>
        <dbReference type="SAM" id="MobiDB-lite"/>
    </source>
</evidence>
<dbReference type="Pfam" id="PF00249">
    <property type="entry name" value="Myb_DNA-binding"/>
    <property type="match status" value="1"/>
</dbReference>
<dbReference type="PROSITE" id="PS51293">
    <property type="entry name" value="SANT"/>
    <property type="match status" value="1"/>
</dbReference>
<evidence type="ECO:0000259" key="8">
    <source>
        <dbReference type="PROSITE" id="PS50934"/>
    </source>
</evidence>
<evidence type="ECO:0000313" key="10">
    <source>
        <dbReference type="EMBL" id="KAK9748299.1"/>
    </source>
</evidence>
<dbReference type="GO" id="GO:0003677">
    <property type="term" value="F:DNA binding"/>
    <property type="evidence" value="ECO:0007669"/>
    <property type="project" value="UniProtKB-KW"/>
</dbReference>
<dbReference type="InterPro" id="IPR017884">
    <property type="entry name" value="SANT_dom"/>
</dbReference>
<feature type="domain" description="SWIRM" evidence="8">
    <location>
        <begin position="42"/>
        <end position="139"/>
    </location>
</feature>
<dbReference type="GO" id="GO:0005634">
    <property type="term" value="C:nucleus"/>
    <property type="evidence" value="ECO:0007669"/>
    <property type="project" value="UniProtKB-ARBA"/>
</dbReference>
<evidence type="ECO:0000313" key="11">
    <source>
        <dbReference type="Proteomes" id="UP001443914"/>
    </source>
</evidence>
<feature type="domain" description="SANT" evidence="9">
    <location>
        <begin position="269"/>
        <end position="320"/>
    </location>
</feature>
<evidence type="ECO:0000256" key="4">
    <source>
        <dbReference type="ARBA" id="ARBA00023163"/>
    </source>
</evidence>
<dbReference type="SMART" id="SM00717">
    <property type="entry name" value="SANT"/>
    <property type="match status" value="1"/>
</dbReference>
<dbReference type="PROSITE" id="PS50090">
    <property type="entry name" value="MYB_LIKE"/>
    <property type="match status" value="1"/>
</dbReference>
<dbReference type="InterPro" id="IPR007526">
    <property type="entry name" value="SWIRM"/>
</dbReference>
<feature type="compositionally biased region" description="Basic and acidic residues" evidence="6">
    <location>
        <begin position="447"/>
        <end position="464"/>
    </location>
</feature>
<sequence>MIETNFSDGFPAHQPPSSSSSFKSSHFPADLHTSSSPQLDLYTIPTQSCWFSWDSIHETERTELREFFDNSSFTRSIKIYKEYRDFIISKYREDPLRRLNFTEVRKSLVGDVCVLRKVFNFLDKWGLINFSAPPPPPPPDVVAGDDAVKVRVEEGAPFGVRVIVAPGSLKPLVAPVVGVPGGGGGVKVVPPLASYSDVFREAGVVGGGEEERVEEVSCGSCKEKCDAKYYKCKKDKDLVCVKCFEKGALGENKVKEDFEINDSIESSHNQESVWTEAETLLLLESVLKHGDDWELVAQNVQTKTKHECISRLIELPFGELMLGSREKLSSKATIDEGDTVRDTTASISAGPDQNASISVGPDQNASLSAGPDENASSAVAPGPNISSDAGPEQKSSNDASQDQNSLSESRSNNLMEDKSHQEIMDTNQKPIVESHPQEGTEMENGGDVEHSEPPLKKSRVDNSDPSRSLMEQVALISSMVSPQITAAAANAAVTVLSDGNPLVRDIFYVDDHSSTDEQRSNNLHMEMERAFTSEDTEMKDASHSSEVDKIFSVRESIPLALQTRAAVGTALGAAAAHARVLADREEKEIEYLVAFVIETQLKKLECKAKLIDDVEQLMQKEHTVLEVSKDSIISQRLDILQRIVGEGISRLRDHNSLRPTSHNV</sequence>
<proteinExistence type="predicted"/>
<dbReference type="InterPro" id="IPR009057">
    <property type="entry name" value="Homeodomain-like_sf"/>
</dbReference>
<evidence type="ECO:0000256" key="2">
    <source>
        <dbReference type="ARBA" id="ARBA00023015"/>
    </source>
</evidence>
<evidence type="ECO:0000259" key="7">
    <source>
        <dbReference type="PROSITE" id="PS50090"/>
    </source>
</evidence>
<dbReference type="InterPro" id="IPR036388">
    <property type="entry name" value="WH-like_DNA-bd_sf"/>
</dbReference>
<keyword evidence="5" id="KW-0539">Nucleus</keyword>
<keyword evidence="1" id="KW-0217">Developmental protein</keyword>
<protein>
    <recommendedName>
        <fullName evidence="12">SWI/SNF complex subunit SWI3A</fullName>
    </recommendedName>
</protein>
<dbReference type="Pfam" id="PF04433">
    <property type="entry name" value="SWIRM"/>
    <property type="match status" value="1"/>
</dbReference>
<accession>A0AAW1MTV2</accession>
<evidence type="ECO:0000256" key="3">
    <source>
        <dbReference type="ARBA" id="ARBA00023125"/>
    </source>
</evidence>
<dbReference type="PANTHER" id="PTHR12802">
    <property type="entry name" value="SWI/SNF COMPLEX-RELATED"/>
    <property type="match status" value="1"/>
</dbReference>
<feature type="region of interest" description="Disordered" evidence="6">
    <location>
        <begin position="1"/>
        <end position="25"/>
    </location>
</feature>
<dbReference type="SUPFAM" id="SSF46689">
    <property type="entry name" value="Homeodomain-like"/>
    <property type="match status" value="2"/>
</dbReference>
<gene>
    <name evidence="10" type="ORF">RND81_02G048700</name>
</gene>
<dbReference type="Gene3D" id="1.10.10.10">
    <property type="entry name" value="Winged helix-like DNA-binding domain superfamily/Winged helix DNA-binding domain"/>
    <property type="match status" value="1"/>
</dbReference>
<keyword evidence="11" id="KW-1185">Reference proteome</keyword>
<keyword evidence="2" id="KW-0805">Transcription regulation</keyword>
<dbReference type="Proteomes" id="UP001443914">
    <property type="component" value="Unassembled WGS sequence"/>
</dbReference>
<dbReference type="Gene3D" id="1.10.10.60">
    <property type="entry name" value="Homeodomain-like"/>
    <property type="match status" value="1"/>
</dbReference>
<feature type="domain" description="Myb-like" evidence="7">
    <location>
        <begin position="266"/>
        <end position="311"/>
    </location>
</feature>
<dbReference type="CDD" id="cd00167">
    <property type="entry name" value="SANT"/>
    <property type="match status" value="1"/>
</dbReference>
<organism evidence="10 11">
    <name type="scientific">Saponaria officinalis</name>
    <name type="common">Common soapwort</name>
    <name type="synonym">Lychnis saponaria</name>
    <dbReference type="NCBI Taxonomy" id="3572"/>
    <lineage>
        <taxon>Eukaryota</taxon>
        <taxon>Viridiplantae</taxon>
        <taxon>Streptophyta</taxon>
        <taxon>Embryophyta</taxon>
        <taxon>Tracheophyta</taxon>
        <taxon>Spermatophyta</taxon>
        <taxon>Magnoliopsida</taxon>
        <taxon>eudicotyledons</taxon>
        <taxon>Gunneridae</taxon>
        <taxon>Pentapetalae</taxon>
        <taxon>Caryophyllales</taxon>
        <taxon>Caryophyllaceae</taxon>
        <taxon>Caryophylleae</taxon>
        <taxon>Saponaria</taxon>
    </lineage>
</organism>
<evidence type="ECO:0000256" key="1">
    <source>
        <dbReference type="ARBA" id="ARBA00022473"/>
    </source>
</evidence>
<dbReference type="PANTHER" id="PTHR12802:SF140">
    <property type="entry name" value="SWI_SNF COMPLEX SUBUNIT SWI3A"/>
    <property type="match status" value="1"/>
</dbReference>
<dbReference type="AlphaFoldDB" id="A0AAW1MTV2"/>
<evidence type="ECO:0008006" key="12">
    <source>
        <dbReference type="Google" id="ProtNLM"/>
    </source>
</evidence>
<feature type="region of interest" description="Disordered" evidence="6">
    <location>
        <begin position="332"/>
        <end position="466"/>
    </location>
</feature>
<dbReference type="InterPro" id="IPR001005">
    <property type="entry name" value="SANT/Myb"/>
</dbReference>
<keyword evidence="3" id="KW-0238">DNA-binding</keyword>
<evidence type="ECO:0000256" key="5">
    <source>
        <dbReference type="ARBA" id="ARBA00023242"/>
    </source>
</evidence>
<feature type="compositionally biased region" description="Polar residues" evidence="6">
    <location>
        <begin position="342"/>
        <end position="367"/>
    </location>
</feature>
<dbReference type="EMBL" id="JBDFQZ010000002">
    <property type="protein sequence ID" value="KAK9748299.1"/>
    <property type="molecule type" value="Genomic_DNA"/>
</dbReference>